<keyword evidence="1" id="KW-0812">Transmembrane</keyword>
<dbReference type="Pfam" id="PF00723">
    <property type="entry name" value="Glyco_hydro_15"/>
    <property type="match status" value="1"/>
</dbReference>
<protein>
    <recommendedName>
        <fullName evidence="2">GH15-like domain-containing protein</fullName>
    </recommendedName>
</protein>
<evidence type="ECO:0000313" key="3">
    <source>
        <dbReference type="EMBL" id="PSN85084.1"/>
    </source>
</evidence>
<feature type="domain" description="GH15-like" evidence="2">
    <location>
        <begin position="19"/>
        <end position="230"/>
    </location>
</feature>
<sequence>MSYQLKQIEGSAYALLPEDLSVWEDRFAYHFWTEAFNDLGLKDAIALYKLLGINTISLQSSENSLNLSILEHFWNNGFFASALTQSVVFSNGTSTATLEVLPPALDSSTLLPVAFGYIQPSSQMAKLNAKHVTKELKVDGGLARFPGDDYHYTQYLYDSTSEDPPWVITTLFQAIFEEKLGNYSEALALLRWCAQHSEQGLLPEAVDPNSGAPLPTTSPLTWSSAMFVIASLGLPKQEKPQFIWLGIIITFAILLYIVKRITKKSLKD</sequence>
<keyword evidence="1" id="KW-0472">Membrane</keyword>
<evidence type="ECO:0000313" key="4">
    <source>
        <dbReference type="Proteomes" id="UP000240569"/>
    </source>
</evidence>
<reference evidence="3 4" key="1">
    <citation type="submission" date="2017-04" db="EMBL/GenBank/DDBJ databases">
        <title>Novel microbial lineages endemic to geothermal iron-oxide mats fill important gaps in the evolutionary history of Archaea.</title>
        <authorList>
            <person name="Jay Z.J."/>
            <person name="Beam J.P."/>
            <person name="Dlakic M."/>
            <person name="Rusch D.B."/>
            <person name="Kozubal M.A."/>
            <person name="Inskeep W.P."/>
        </authorList>
    </citation>
    <scope>NUCLEOTIDE SEQUENCE [LARGE SCALE GENOMIC DNA]</scope>
    <source>
        <strain evidence="3">BE_D</strain>
    </source>
</reference>
<dbReference type="InterPro" id="IPR011613">
    <property type="entry name" value="GH15-like"/>
</dbReference>
<name>A0A2R6AFC0_9ARCH</name>
<evidence type="ECO:0000256" key="1">
    <source>
        <dbReference type="SAM" id="Phobius"/>
    </source>
</evidence>
<dbReference type="SUPFAM" id="SSF48208">
    <property type="entry name" value="Six-hairpin glycosidases"/>
    <property type="match status" value="1"/>
</dbReference>
<dbReference type="PANTHER" id="PTHR31616:SF13">
    <property type="entry name" value="GLUCAN 1,4-ALPHA-GLUCOSIDASE"/>
    <property type="match status" value="1"/>
</dbReference>
<feature type="transmembrane region" description="Helical" evidence="1">
    <location>
        <begin position="241"/>
        <end position="258"/>
    </location>
</feature>
<dbReference type="EMBL" id="NEXD01000047">
    <property type="protein sequence ID" value="PSN85084.1"/>
    <property type="molecule type" value="Genomic_DNA"/>
</dbReference>
<proteinExistence type="predicted"/>
<dbReference type="AlphaFoldDB" id="A0A2R6AFC0"/>
<dbReference type="Gene3D" id="1.50.10.10">
    <property type="match status" value="1"/>
</dbReference>
<dbReference type="Proteomes" id="UP000240569">
    <property type="component" value="Unassembled WGS sequence"/>
</dbReference>
<dbReference type="GO" id="GO:0004553">
    <property type="term" value="F:hydrolase activity, hydrolyzing O-glycosyl compounds"/>
    <property type="evidence" value="ECO:0007669"/>
    <property type="project" value="TreeGrafter"/>
</dbReference>
<accession>A0A2R6AFC0</accession>
<dbReference type="PANTHER" id="PTHR31616">
    <property type="entry name" value="TREHALASE"/>
    <property type="match status" value="1"/>
</dbReference>
<gene>
    <name evidence="3" type="ORF">B9Q02_07740</name>
</gene>
<dbReference type="InterPro" id="IPR008928">
    <property type="entry name" value="6-hairpin_glycosidase_sf"/>
</dbReference>
<keyword evidence="1" id="KW-1133">Transmembrane helix</keyword>
<dbReference type="InterPro" id="IPR012341">
    <property type="entry name" value="6hp_glycosidase-like_sf"/>
</dbReference>
<evidence type="ECO:0000259" key="2">
    <source>
        <dbReference type="Pfam" id="PF00723"/>
    </source>
</evidence>
<organism evidence="3 4">
    <name type="scientific">Candidatus Marsarchaeota G1 archaeon BE_D</name>
    <dbReference type="NCBI Taxonomy" id="1978156"/>
    <lineage>
        <taxon>Archaea</taxon>
        <taxon>Candidatus Marsarchaeota</taxon>
        <taxon>Candidatus Marsarchaeota group 1</taxon>
    </lineage>
</organism>
<comment type="caution">
    <text evidence="3">The sequence shown here is derived from an EMBL/GenBank/DDBJ whole genome shotgun (WGS) entry which is preliminary data.</text>
</comment>
<dbReference type="GO" id="GO:0005975">
    <property type="term" value="P:carbohydrate metabolic process"/>
    <property type="evidence" value="ECO:0007669"/>
    <property type="project" value="InterPro"/>
</dbReference>